<dbReference type="Pfam" id="PF07715">
    <property type="entry name" value="Plug"/>
    <property type="match status" value="1"/>
</dbReference>
<evidence type="ECO:0000259" key="3">
    <source>
        <dbReference type="Pfam" id="PF07715"/>
    </source>
</evidence>
<dbReference type="InterPro" id="IPR008969">
    <property type="entry name" value="CarboxyPept-like_regulatory"/>
</dbReference>
<comment type="similarity">
    <text evidence="1">Belongs to the TonB-dependent receptor family.</text>
</comment>
<feature type="chain" id="PRO_5045525990" evidence="2">
    <location>
        <begin position="22"/>
        <end position="226"/>
    </location>
</feature>
<dbReference type="Pfam" id="PF13715">
    <property type="entry name" value="CarbopepD_reg_2"/>
    <property type="match status" value="1"/>
</dbReference>
<feature type="signal peptide" evidence="2">
    <location>
        <begin position="1"/>
        <end position="21"/>
    </location>
</feature>
<keyword evidence="1" id="KW-0998">Cell outer membrane</keyword>
<gene>
    <name evidence="4" type="ORF">L3049_05770</name>
</gene>
<evidence type="ECO:0000313" key="4">
    <source>
        <dbReference type="EMBL" id="MDE5417511.1"/>
    </source>
</evidence>
<dbReference type="SUPFAM" id="SSF56935">
    <property type="entry name" value="Porins"/>
    <property type="match status" value="1"/>
</dbReference>
<organism evidence="4 5">
    <name type="scientific">Paralabilibaculum antarcticum</name>
    <dbReference type="NCBI Taxonomy" id="2912572"/>
    <lineage>
        <taxon>Bacteria</taxon>
        <taxon>Pseudomonadati</taxon>
        <taxon>Bacteroidota</taxon>
        <taxon>Bacteroidia</taxon>
        <taxon>Marinilabiliales</taxon>
        <taxon>Marinifilaceae</taxon>
        <taxon>Paralabilibaculum</taxon>
    </lineage>
</organism>
<comment type="caution">
    <text evidence="4">The sequence shown here is derived from an EMBL/GenBank/DDBJ whole genome shotgun (WGS) entry which is preliminary data.</text>
</comment>
<name>A0ABT5VQF9_9BACT</name>
<dbReference type="SUPFAM" id="SSF49464">
    <property type="entry name" value="Carboxypeptidase regulatory domain-like"/>
    <property type="match status" value="1"/>
</dbReference>
<proteinExistence type="inferred from homology"/>
<accession>A0ABT5VQF9</accession>
<evidence type="ECO:0000256" key="2">
    <source>
        <dbReference type="SAM" id="SignalP"/>
    </source>
</evidence>
<dbReference type="Gene3D" id="2.170.130.10">
    <property type="entry name" value="TonB-dependent receptor, plug domain"/>
    <property type="match status" value="1"/>
</dbReference>
<dbReference type="Proteomes" id="UP001528920">
    <property type="component" value="Unassembled WGS sequence"/>
</dbReference>
<keyword evidence="1" id="KW-1134">Transmembrane beta strand</keyword>
<keyword evidence="1" id="KW-0812">Transmembrane</keyword>
<reference evidence="4 5" key="1">
    <citation type="submission" date="2022-01" db="EMBL/GenBank/DDBJ databases">
        <title>Labilibaculum sp. nov, a marine bacterium isolated from Antarctica.</title>
        <authorList>
            <person name="Dai W."/>
        </authorList>
    </citation>
    <scope>NUCLEOTIDE SEQUENCE [LARGE SCALE GENOMIC DNA]</scope>
    <source>
        <strain evidence="4 5">DW002</strain>
    </source>
</reference>
<sequence length="226" mass="24925">MKLKLGIIGLLVCLAFTNIQGQEAILTGKVITFKGYPVANATISASKSKQTTTTDSLGYYSISCRAKKDNIKVKVAGFVGQNFRYRGEKEHAVNLIYIHNESSYYKVIKNKIMTKENLDYCIENLLYENNNFDRMANIYQIIQFVHTTAKVETVNGTKQVFLTSRGPSSISSGQQALIVVDGIVTDDINSVSPKQVKSVEVLIGNEAAEYGVRAANGVVKINLKDN</sequence>
<keyword evidence="1" id="KW-0813">Transport</keyword>
<dbReference type="InterPro" id="IPR012910">
    <property type="entry name" value="Plug_dom"/>
</dbReference>
<dbReference type="InterPro" id="IPR039426">
    <property type="entry name" value="TonB-dep_rcpt-like"/>
</dbReference>
<dbReference type="RefSeq" id="WP_275108851.1">
    <property type="nucleotide sequence ID" value="NZ_JAKJSC010000001.1"/>
</dbReference>
<dbReference type="PROSITE" id="PS52016">
    <property type="entry name" value="TONB_DEPENDENT_REC_3"/>
    <property type="match status" value="1"/>
</dbReference>
<dbReference type="InterPro" id="IPR037066">
    <property type="entry name" value="Plug_dom_sf"/>
</dbReference>
<dbReference type="EMBL" id="JAKJSC010000001">
    <property type="protein sequence ID" value="MDE5417511.1"/>
    <property type="molecule type" value="Genomic_DNA"/>
</dbReference>
<keyword evidence="1" id="KW-0472">Membrane</keyword>
<dbReference type="Gene3D" id="2.60.40.1120">
    <property type="entry name" value="Carboxypeptidase-like, regulatory domain"/>
    <property type="match status" value="1"/>
</dbReference>
<evidence type="ECO:0000256" key="1">
    <source>
        <dbReference type="PROSITE-ProRule" id="PRU01360"/>
    </source>
</evidence>
<keyword evidence="2" id="KW-0732">Signal</keyword>
<protein>
    <submittedName>
        <fullName evidence="4">Plug and carboxypeptidase regulatory-like domain-containing protein</fullName>
    </submittedName>
</protein>
<comment type="subcellular location">
    <subcellularLocation>
        <location evidence="1">Cell outer membrane</location>
        <topology evidence="1">Multi-pass membrane protein</topology>
    </subcellularLocation>
</comment>
<evidence type="ECO:0000313" key="5">
    <source>
        <dbReference type="Proteomes" id="UP001528920"/>
    </source>
</evidence>
<keyword evidence="5" id="KW-1185">Reference proteome</keyword>
<feature type="domain" description="TonB-dependent receptor plug" evidence="3">
    <location>
        <begin position="137"/>
        <end position="218"/>
    </location>
</feature>